<gene>
    <name evidence="1" type="ORF">CDAR_376401</name>
</gene>
<sequence>MQKRFFFDHHGTFYFQAIGPIFNGGMITTVGPNSSGNSSQMRVDSVLDLIVDENCLINSKSHPCGDRVRKNCPFVVLACRRRRLNRTWPCWLGVGRRVYNPAP</sequence>
<protein>
    <submittedName>
        <fullName evidence="1">Uncharacterized protein</fullName>
    </submittedName>
</protein>
<dbReference type="AlphaFoldDB" id="A0AAV4UYZ8"/>
<evidence type="ECO:0000313" key="2">
    <source>
        <dbReference type="Proteomes" id="UP001054837"/>
    </source>
</evidence>
<accession>A0AAV4UYZ8</accession>
<name>A0AAV4UYZ8_9ARAC</name>
<reference evidence="1 2" key="1">
    <citation type="submission" date="2021-06" db="EMBL/GenBank/DDBJ databases">
        <title>Caerostris darwini draft genome.</title>
        <authorList>
            <person name="Kono N."/>
            <person name="Arakawa K."/>
        </authorList>
    </citation>
    <scope>NUCLEOTIDE SEQUENCE [LARGE SCALE GENOMIC DNA]</scope>
</reference>
<dbReference type="Proteomes" id="UP001054837">
    <property type="component" value="Unassembled WGS sequence"/>
</dbReference>
<proteinExistence type="predicted"/>
<comment type="caution">
    <text evidence="1">The sequence shown here is derived from an EMBL/GenBank/DDBJ whole genome shotgun (WGS) entry which is preliminary data.</text>
</comment>
<dbReference type="EMBL" id="BPLQ01012144">
    <property type="protein sequence ID" value="GIY62978.1"/>
    <property type="molecule type" value="Genomic_DNA"/>
</dbReference>
<keyword evidence="2" id="KW-1185">Reference proteome</keyword>
<evidence type="ECO:0000313" key="1">
    <source>
        <dbReference type="EMBL" id="GIY62978.1"/>
    </source>
</evidence>
<organism evidence="1 2">
    <name type="scientific">Caerostris darwini</name>
    <dbReference type="NCBI Taxonomy" id="1538125"/>
    <lineage>
        <taxon>Eukaryota</taxon>
        <taxon>Metazoa</taxon>
        <taxon>Ecdysozoa</taxon>
        <taxon>Arthropoda</taxon>
        <taxon>Chelicerata</taxon>
        <taxon>Arachnida</taxon>
        <taxon>Araneae</taxon>
        <taxon>Araneomorphae</taxon>
        <taxon>Entelegynae</taxon>
        <taxon>Araneoidea</taxon>
        <taxon>Araneidae</taxon>
        <taxon>Caerostris</taxon>
    </lineage>
</organism>